<gene>
    <name evidence="7" type="ORF">E3N88_30163</name>
</gene>
<evidence type="ECO:0000256" key="2">
    <source>
        <dbReference type="ARBA" id="ARBA00023015"/>
    </source>
</evidence>
<evidence type="ECO:0000313" key="7">
    <source>
        <dbReference type="EMBL" id="KAD3640940.1"/>
    </source>
</evidence>
<dbReference type="GO" id="GO:0003677">
    <property type="term" value="F:DNA binding"/>
    <property type="evidence" value="ECO:0007669"/>
    <property type="project" value="UniProtKB-KW"/>
</dbReference>
<accession>A0A5N6ML10</accession>
<proteinExistence type="predicted"/>
<keyword evidence="8" id="KW-1185">Reference proteome</keyword>
<dbReference type="SUPFAM" id="SSF101936">
    <property type="entry name" value="DNA-binding pseudobarrel domain"/>
    <property type="match status" value="2"/>
</dbReference>
<dbReference type="Gene3D" id="2.40.330.10">
    <property type="entry name" value="DNA-binding pseudobarrel domain"/>
    <property type="match status" value="2"/>
</dbReference>
<dbReference type="GO" id="GO:0005634">
    <property type="term" value="C:nucleus"/>
    <property type="evidence" value="ECO:0007669"/>
    <property type="project" value="UniProtKB-SubCell"/>
</dbReference>
<dbReference type="CDD" id="cd10017">
    <property type="entry name" value="B3_DNA"/>
    <property type="match status" value="2"/>
</dbReference>
<evidence type="ECO:0000313" key="8">
    <source>
        <dbReference type="Proteomes" id="UP000326396"/>
    </source>
</evidence>
<sequence>MPSRRNFFRFITTDQSSLKIPKKFTRDHRKQILLNNALLIVSDDKVWPVVSTLSGDGKLWLQKGWPEFQQHYRLKFGHLLFFDHLGKSVFHVRIFDPSYQEIYNIPPQKYLKLEKEIVVQSASRNRAHKDNPCFSVTIRNSYLQSSIAYAPVRFCRRYLRGDQKLAICVLQMSGGRKWGPVNCRIYKNYANLCGENWKKFSEENHLGVGDVCLFELINELENVMEVTISRAC</sequence>
<feature type="domain" description="TF-B3" evidence="6">
    <location>
        <begin position="3"/>
        <end position="98"/>
    </location>
</feature>
<dbReference type="Proteomes" id="UP000326396">
    <property type="component" value="Linkage Group LG5"/>
</dbReference>
<dbReference type="EMBL" id="SZYD01000015">
    <property type="protein sequence ID" value="KAD3640940.1"/>
    <property type="molecule type" value="Genomic_DNA"/>
</dbReference>
<dbReference type="SMART" id="SM01019">
    <property type="entry name" value="B3"/>
    <property type="match status" value="2"/>
</dbReference>
<comment type="subcellular location">
    <subcellularLocation>
        <location evidence="1">Nucleus</location>
    </subcellularLocation>
</comment>
<evidence type="ECO:0000256" key="4">
    <source>
        <dbReference type="ARBA" id="ARBA00023163"/>
    </source>
</evidence>
<dbReference type="InterPro" id="IPR015300">
    <property type="entry name" value="DNA-bd_pseudobarrel_sf"/>
</dbReference>
<comment type="caution">
    <text evidence="7">The sequence shown here is derived from an EMBL/GenBank/DDBJ whole genome shotgun (WGS) entry which is preliminary data.</text>
</comment>
<evidence type="ECO:0000256" key="5">
    <source>
        <dbReference type="ARBA" id="ARBA00023242"/>
    </source>
</evidence>
<dbReference type="PANTHER" id="PTHR31920">
    <property type="entry name" value="B3 DOMAIN-CONTAINING"/>
    <property type="match status" value="1"/>
</dbReference>
<organism evidence="7 8">
    <name type="scientific">Mikania micrantha</name>
    <name type="common">bitter vine</name>
    <dbReference type="NCBI Taxonomy" id="192012"/>
    <lineage>
        <taxon>Eukaryota</taxon>
        <taxon>Viridiplantae</taxon>
        <taxon>Streptophyta</taxon>
        <taxon>Embryophyta</taxon>
        <taxon>Tracheophyta</taxon>
        <taxon>Spermatophyta</taxon>
        <taxon>Magnoliopsida</taxon>
        <taxon>eudicotyledons</taxon>
        <taxon>Gunneridae</taxon>
        <taxon>Pentapetalae</taxon>
        <taxon>asterids</taxon>
        <taxon>campanulids</taxon>
        <taxon>Asterales</taxon>
        <taxon>Asteraceae</taxon>
        <taxon>Asteroideae</taxon>
        <taxon>Heliantheae alliance</taxon>
        <taxon>Eupatorieae</taxon>
        <taxon>Mikania</taxon>
    </lineage>
</organism>
<evidence type="ECO:0000259" key="6">
    <source>
        <dbReference type="PROSITE" id="PS50863"/>
    </source>
</evidence>
<dbReference type="OrthoDB" id="623918at2759"/>
<dbReference type="InterPro" id="IPR050655">
    <property type="entry name" value="Plant_B3_domain"/>
</dbReference>
<evidence type="ECO:0000256" key="3">
    <source>
        <dbReference type="ARBA" id="ARBA00023125"/>
    </source>
</evidence>
<dbReference type="InterPro" id="IPR003340">
    <property type="entry name" value="B3_DNA-bd"/>
</dbReference>
<dbReference type="AlphaFoldDB" id="A0A5N6ML10"/>
<dbReference type="PANTHER" id="PTHR31920:SF129">
    <property type="entry name" value="B3 DOMAIN-CONTAINING TRANSCRIPTION FACTOR VRN1-LIKE"/>
    <property type="match status" value="1"/>
</dbReference>
<protein>
    <recommendedName>
        <fullName evidence="6">TF-B3 domain-containing protein</fullName>
    </recommendedName>
</protein>
<feature type="domain" description="TF-B3" evidence="6">
    <location>
        <begin position="133"/>
        <end position="232"/>
    </location>
</feature>
<dbReference type="Pfam" id="PF02362">
    <property type="entry name" value="B3"/>
    <property type="match status" value="2"/>
</dbReference>
<keyword evidence="3" id="KW-0238">DNA-binding</keyword>
<keyword evidence="5" id="KW-0539">Nucleus</keyword>
<name>A0A5N6ML10_9ASTR</name>
<evidence type="ECO:0000256" key="1">
    <source>
        <dbReference type="ARBA" id="ARBA00004123"/>
    </source>
</evidence>
<keyword evidence="4" id="KW-0804">Transcription</keyword>
<reference evidence="7 8" key="1">
    <citation type="submission" date="2019-05" db="EMBL/GenBank/DDBJ databases">
        <title>Mikania micrantha, genome provides insights into the molecular mechanism of rapid growth.</title>
        <authorList>
            <person name="Liu B."/>
        </authorList>
    </citation>
    <scope>NUCLEOTIDE SEQUENCE [LARGE SCALE GENOMIC DNA]</scope>
    <source>
        <strain evidence="7">NLD-2019</strain>
        <tissue evidence="7">Leaf</tissue>
    </source>
</reference>
<dbReference type="PROSITE" id="PS50863">
    <property type="entry name" value="B3"/>
    <property type="match status" value="2"/>
</dbReference>
<keyword evidence="2" id="KW-0805">Transcription regulation</keyword>